<comment type="caution">
    <text evidence="2">The sequence shown here is derived from an EMBL/GenBank/DDBJ whole genome shotgun (WGS) entry which is preliminary data.</text>
</comment>
<gene>
    <name evidence="2" type="ORF">AFUS01_LOCUS44380</name>
</gene>
<accession>A0A8J2PL78</accession>
<feature type="compositionally biased region" description="Basic and acidic residues" evidence="1">
    <location>
        <begin position="88"/>
        <end position="97"/>
    </location>
</feature>
<dbReference type="Proteomes" id="UP000708208">
    <property type="component" value="Unassembled WGS sequence"/>
</dbReference>
<name>A0A8J2PL78_9HEXA</name>
<dbReference type="AlphaFoldDB" id="A0A8J2PL78"/>
<organism evidence="2 3">
    <name type="scientific">Allacma fusca</name>
    <dbReference type="NCBI Taxonomy" id="39272"/>
    <lineage>
        <taxon>Eukaryota</taxon>
        <taxon>Metazoa</taxon>
        <taxon>Ecdysozoa</taxon>
        <taxon>Arthropoda</taxon>
        <taxon>Hexapoda</taxon>
        <taxon>Collembola</taxon>
        <taxon>Symphypleona</taxon>
        <taxon>Sminthuridae</taxon>
        <taxon>Allacma</taxon>
    </lineage>
</organism>
<reference evidence="2" key="1">
    <citation type="submission" date="2021-06" db="EMBL/GenBank/DDBJ databases">
        <authorList>
            <person name="Hodson N. C."/>
            <person name="Mongue J. A."/>
            <person name="Jaron S. K."/>
        </authorList>
    </citation>
    <scope>NUCLEOTIDE SEQUENCE</scope>
</reference>
<sequence length="97" mass="11029">MKIKSQLKSSAMEETVPPPVNPKLFFAQLRQVGKQFFGCFSIKKSPFSPFLPSSKIFHQNPKEPISTPLQGTSHGKKKEKSPVWIKNPSKESQYHPF</sequence>
<feature type="region of interest" description="Disordered" evidence="1">
    <location>
        <begin position="58"/>
        <end position="97"/>
    </location>
</feature>
<evidence type="ECO:0000256" key="1">
    <source>
        <dbReference type="SAM" id="MobiDB-lite"/>
    </source>
</evidence>
<evidence type="ECO:0000313" key="2">
    <source>
        <dbReference type="EMBL" id="CAG7834943.1"/>
    </source>
</evidence>
<dbReference type="EMBL" id="CAJVCH010570443">
    <property type="protein sequence ID" value="CAG7834943.1"/>
    <property type="molecule type" value="Genomic_DNA"/>
</dbReference>
<proteinExistence type="predicted"/>
<evidence type="ECO:0000313" key="3">
    <source>
        <dbReference type="Proteomes" id="UP000708208"/>
    </source>
</evidence>
<keyword evidence="3" id="KW-1185">Reference proteome</keyword>
<protein>
    <submittedName>
        <fullName evidence="2">Uncharacterized protein</fullName>
    </submittedName>
</protein>